<dbReference type="PROSITE" id="PS00678">
    <property type="entry name" value="WD_REPEATS_1"/>
    <property type="match status" value="1"/>
</dbReference>
<gene>
    <name evidence="4" type="ORF">K435DRAFT_620858</name>
</gene>
<dbReference type="InterPro" id="IPR020472">
    <property type="entry name" value="WD40_PAC1"/>
</dbReference>
<dbReference type="OrthoDB" id="2615105at2759"/>
<sequence length="82" mass="8828">IGDPLWGHDSRVNSVAFSTDGTRIVSGSDDKTIRLWDTATGVQVGDPLQGHDDYVKSVAFSADGTRIVSGSDDRTIRLWHAA</sequence>
<reference evidence="4 5" key="1">
    <citation type="journal article" date="2019" name="Nat. Ecol. Evol.">
        <title>Megaphylogeny resolves global patterns of mushroom evolution.</title>
        <authorList>
            <person name="Varga T."/>
            <person name="Krizsan K."/>
            <person name="Foldi C."/>
            <person name="Dima B."/>
            <person name="Sanchez-Garcia M."/>
            <person name="Sanchez-Ramirez S."/>
            <person name="Szollosi G.J."/>
            <person name="Szarkandi J.G."/>
            <person name="Papp V."/>
            <person name="Albert L."/>
            <person name="Andreopoulos W."/>
            <person name="Angelini C."/>
            <person name="Antonin V."/>
            <person name="Barry K.W."/>
            <person name="Bougher N.L."/>
            <person name="Buchanan P."/>
            <person name="Buyck B."/>
            <person name="Bense V."/>
            <person name="Catcheside P."/>
            <person name="Chovatia M."/>
            <person name="Cooper J."/>
            <person name="Damon W."/>
            <person name="Desjardin D."/>
            <person name="Finy P."/>
            <person name="Geml J."/>
            <person name="Haridas S."/>
            <person name="Hughes K."/>
            <person name="Justo A."/>
            <person name="Karasinski D."/>
            <person name="Kautmanova I."/>
            <person name="Kiss B."/>
            <person name="Kocsube S."/>
            <person name="Kotiranta H."/>
            <person name="LaButti K.M."/>
            <person name="Lechner B.E."/>
            <person name="Liimatainen K."/>
            <person name="Lipzen A."/>
            <person name="Lukacs Z."/>
            <person name="Mihaltcheva S."/>
            <person name="Morgado L.N."/>
            <person name="Niskanen T."/>
            <person name="Noordeloos M.E."/>
            <person name="Ohm R.A."/>
            <person name="Ortiz-Santana B."/>
            <person name="Ovrebo C."/>
            <person name="Racz N."/>
            <person name="Riley R."/>
            <person name="Savchenko A."/>
            <person name="Shiryaev A."/>
            <person name="Soop K."/>
            <person name="Spirin V."/>
            <person name="Szebenyi C."/>
            <person name="Tomsovsky M."/>
            <person name="Tulloss R.E."/>
            <person name="Uehling J."/>
            <person name="Grigoriev I.V."/>
            <person name="Vagvolgyi C."/>
            <person name="Papp T."/>
            <person name="Martin F.M."/>
            <person name="Miettinen O."/>
            <person name="Hibbett D.S."/>
            <person name="Nagy L.G."/>
        </authorList>
    </citation>
    <scope>NUCLEOTIDE SEQUENCE [LARGE SCALE GENOMIC DNA]</scope>
    <source>
        <strain evidence="4 5">CBS 962.96</strain>
    </source>
</reference>
<feature type="non-terminal residue" evidence="4">
    <location>
        <position position="82"/>
    </location>
</feature>
<dbReference type="PANTHER" id="PTHR22847">
    <property type="entry name" value="WD40 REPEAT PROTEIN"/>
    <property type="match status" value="1"/>
</dbReference>
<dbReference type="InterPro" id="IPR036322">
    <property type="entry name" value="WD40_repeat_dom_sf"/>
</dbReference>
<organism evidence="4 5">
    <name type="scientific">Dendrothele bispora (strain CBS 962.96)</name>
    <dbReference type="NCBI Taxonomy" id="1314807"/>
    <lineage>
        <taxon>Eukaryota</taxon>
        <taxon>Fungi</taxon>
        <taxon>Dikarya</taxon>
        <taxon>Basidiomycota</taxon>
        <taxon>Agaricomycotina</taxon>
        <taxon>Agaricomycetes</taxon>
        <taxon>Agaricomycetidae</taxon>
        <taxon>Agaricales</taxon>
        <taxon>Agaricales incertae sedis</taxon>
        <taxon>Dendrothele</taxon>
    </lineage>
</organism>
<dbReference type="Pfam" id="PF00400">
    <property type="entry name" value="WD40"/>
    <property type="match status" value="2"/>
</dbReference>
<accession>A0A4S8KJJ4</accession>
<dbReference type="PANTHER" id="PTHR22847:SF637">
    <property type="entry name" value="WD REPEAT DOMAIN 5B"/>
    <property type="match status" value="1"/>
</dbReference>
<dbReference type="Proteomes" id="UP000297245">
    <property type="component" value="Unassembled WGS sequence"/>
</dbReference>
<feature type="repeat" description="WD" evidence="3">
    <location>
        <begin position="48"/>
        <end position="82"/>
    </location>
</feature>
<feature type="repeat" description="WD" evidence="3">
    <location>
        <begin position="5"/>
        <end position="46"/>
    </location>
</feature>
<feature type="non-terminal residue" evidence="4">
    <location>
        <position position="1"/>
    </location>
</feature>
<dbReference type="GO" id="GO:1990234">
    <property type="term" value="C:transferase complex"/>
    <property type="evidence" value="ECO:0007669"/>
    <property type="project" value="UniProtKB-ARBA"/>
</dbReference>
<proteinExistence type="predicted"/>
<evidence type="ECO:0000256" key="3">
    <source>
        <dbReference type="PROSITE-ProRule" id="PRU00221"/>
    </source>
</evidence>
<dbReference type="AlphaFoldDB" id="A0A4S8KJJ4"/>
<dbReference type="SUPFAM" id="SSF50978">
    <property type="entry name" value="WD40 repeat-like"/>
    <property type="match status" value="1"/>
</dbReference>
<keyword evidence="5" id="KW-1185">Reference proteome</keyword>
<dbReference type="SMART" id="SM00320">
    <property type="entry name" value="WD40"/>
    <property type="match status" value="2"/>
</dbReference>
<dbReference type="PROSITE" id="PS50294">
    <property type="entry name" value="WD_REPEATS_REGION"/>
    <property type="match status" value="2"/>
</dbReference>
<evidence type="ECO:0000256" key="2">
    <source>
        <dbReference type="ARBA" id="ARBA00022737"/>
    </source>
</evidence>
<dbReference type="InterPro" id="IPR019775">
    <property type="entry name" value="WD40_repeat_CS"/>
</dbReference>
<dbReference type="InterPro" id="IPR001680">
    <property type="entry name" value="WD40_rpt"/>
</dbReference>
<protein>
    <submittedName>
        <fullName evidence="4">WD40 repeat-like protein</fullName>
    </submittedName>
</protein>
<dbReference type="EMBL" id="ML181800">
    <property type="protein sequence ID" value="THU75609.1"/>
    <property type="molecule type" value="Genomic_DNA"/>
</dbReference>
<dbReference type="GO" id="GO:0005634">
    <property type="term" value="C:nucleus"/>
    <property type="evidence" value="ECO:0007669"/>
    <property type="project" value="TreeGrafter"/>
</dbReference>
<evidence type="ECO:0000313" key="5">
    <source>
        <dbReference type="Proteomes" id="UP000297245"/>
    </source>
</evidence>
<evidence type="ECO:0000313" key="4">
    <source>
        <dbReference type="EMBL" id="THU75609.1"/>
    </source>
</evidence>
<dbReference type="PROSITE" id="PS50082">
    <property type="entry name" value="WD_REPEATS_2"/>
    <property type="match status" value="2"/>
</dbReference>
<keyword evidence="2" id="KW-0677">Repeat</keyword>
<evidence type="ECO:0000256" key="1">
    <source>
        <dbReference type="ARBA" id="ARBA00022574"/>
    </source>
</evidence>
<keyword evidence="1 3" id="KW-0853">WD repeat</keyword>
<dbReference type="InterPro" id="IPR015943">
    <property type="entry name" value="WD40/YVTN_repeat-like_dom_sf"/>
</dbReference>
<dbReference type="Gene3D" id="2.130.10.10">
    <property type="entry name" value="YVTN repeat-like/Quinoprotein amine dehydrogenase"/>
    <property type="match status" value="1"/>
</dbReference>
<name>A0A4S8KJJ4_DENBC</name>
<dbReference type="PRINTS" id="PR00320">
    <property type="entry name" value="GPROTEINBRPT"/>
</dbReference>